<organism evidence="7 8">
    <name type="scientific">Dreissena polymorpha</name>
    <name type="common">Zebra mussel</name>
    <name type="synonym">Mytilus polymorpha</name>
    <dbReference type="NCBI Taxonomy" id="45954"/>
    <lineage>
        <taxon>Eukaryota</taxon>
        <taxon>Metazoa</taxon>
        <taxon>Spiralia</taxon>
        <taxon>Lophotrochozoa</taxon>
        <taxon>Mollusca</taxon>
        <taxon>Bivalvia</taxon>
        <taxon>Autobranchia</taxon>
        <taxon>Heteroconchia</taxon>
        <taxon>Euheterodonta</taxon>
        <taxon>Imparidentia</taxon>
        <taxon>Neoheterodontei</taxon>
        <taxon>Myida</taxon>
        <taxon>Dreissenoidea</taxon>
        <taxon>Dreissenidae</taxon>
        <taxon>Dreissena</taxon>
    </lineage>
</organism>
<keyword evidence="2 4" id="KW-0863">Zinc-finger</keyword>
<dbReference type="InterPro" id="IPR041367">
    <property type="entry name" value="Znf-CCCH_4"/>
</dbReference>
<evidence type="ECO:0000256" key="3">
    <source>
        <dbReference type="ARBA" id="ARBA00022833"/>
    </source>
</evidence>
<dbReference type="AlphaFoldDB" id="A0A9D4HJ23"/>
<dbReference type="EMBL" id="JAIWYP010000013">
    <property type="protein sequence ID" value="KAH3719329.1"/>
    <property type="molecule type" value="Genomic_DNA"/>
</dbReference>
<feature type="zinc finger region" description="C3H1-type" evidence="4">
    <location>
        <begin position="57"/>
        <end position="85"/>
    </location>
</feature>
<keyword evidence="1 4" id="KW-0479">Metal-binding</keyword>
<evidence type="ECO:0000256" key="5">
    <source>
        <dbReference type="SAM" id="MobiDB-lite"/>
    </source>
</evidence>
<sequence>MTTESFHITARADSRHTSIGFNKTRMASRGVLCRFFNAPQGCRNGARCRFIHDNDAPPFVPICRFYGLPKGCRYGDHCMYQHDKSEMEDVSRQADVLQKLENLSLKGSDDLMKQSCPILDLPDFDPDEVSLDPEVSVDSLMFTGQLKYDSSVLGRTKWKHGTLKMFRDENSWWLGLHFDYLDDRDDCKPVLTIELECSMLKRVVCKLSGVTIYCQYEGAECIIDYRPSVAANVQGIYAVFADIIHPDVEEVTESISTDSRVVNMKHNDGDDEENEDDDVDNDDDDDDENSDDDNYDEQEEELSDADDDSLDDPFEKEIREQYEKWKVEVLKMTTVHCGVCLAEFTGQSPFDKLKDHYYDKLTHKDFKHRFFILAGCPWLQESTECVACGRHFGHGCSLMQHMFDKSRRVDVEGDQHRMMTMKGVVEPICYKRKLKKLQEEIGDTLLQDTREQDFQEMLGFAKIASSAMRCPNLFGDSDLDDSDDYDKFNEYLGSDEYQLLCQGIKPLDPEAGAALAVLNGW</sequence>
<name>A0A9D4HJ23_DREPO</name>
<keyword evidence="8" id="KW-1185">Reference proteome</keyword>
<protein>
    <recommendedName>
        <fullName evidence="6">C3H1-type domain-containing protein</fullName>
    </recommendedName>
</protein>
<feature type="zinc finger region" description="C3H1-type" evidence="4">
    <location>
        <begin position="27"/>
        <end position="55"/>
    </location>
</feature>
<feature type="domain" description="C3H1-type" evidence="6">
    <location>
        <begin position="27"/>
        <end position="55"/>
    </location>
</feature>
<dbReference type="Pfam" id="PF18044">
    <property type="entry name" value="zf-CCCH_4"/>
    <property type="match status" value="1"/>
</dbReference>
<feature type="compositionally biased region" description="Acidic residues" evidence="5">
    <location>
        <begin position="269"/>
        <end position="311"/>
    </location>
</feature>
<reference evidence="7" key="2">
    <citation type="submission" date="2020-11" db="EMBL/GenBank/DDBJ databases">
        <authorList>
            <person name="McCartney M.A."/>
            <person name="Auch B."/>
            <person name="Kono T."/>
            <person name="Mallez S."/>
            <person name="Becker A."/>
            <person name="Gohl D.M."/>
            <person name="Silverstein K.A.T."/>
            <person name="Koren S."/>
            <person name="Bechman K.B."/>
            <person name="Herman A."/>
            <person name="Abrahante J.E."/>
            <person name="Garbe J."/>
        </authorList>
    </citation>
    <scope>NUCLEOTIDE SEQUENCE</scope>
    <source>
        <strain evidence="7">Duluth1</strain>
        <tissue evidence="7">Whole animal</tissue>
    </source>
</reference>
<comment type="caution">
    <text evidence="7">The sequence shown here is derived from an EMBL/GenBank/DDBJ whole genome shotgun (WGS) entry which is preliminary data.</text>
</comment>
<dbReference type="Proteomes" id="UP000828390">
    <property type="component" value="Unassembled WGS sequence"/>
</dbReference>
<dbReference type="PROSITE" id="PS50103">
    <property type="entry name" value="ZF_C3H1"/>
    <property type="match status" value="2"/>
</dbReference>
<dbReference type="InterPro" id="IPR000571">
    <property type="entry name" value="Znf_CCCH"/>
</dbReference>
<dbReference type="OrthoDB" id="6089079at2759"/>
<evidence type="ECO:0000256" key="1">
    <source>
        <dbReference type="ARBA" id="ARBA00022723"/>
    </source>
</evidence>
<dbReference type="Gene3D" id="4.10.1000.10">
    <property type="entry name" value="Zinc finger, CCCH-type"/>
    <property type="match status" value="1"/>
</dbReference>
<evidence type="ECO:0000259" key="6">
    <source>
        <dbReference type="PROSITE" id="PS50103"/>
    </source>
</evidence>
<evidence type="ECO:0000313" key="8">
    <source>
        <dbReference type="Proteomes" id="UP000828390"/>
    </source>
</evidence>
<evidence type="ECO:0000256" key="2">
    <source>
        <dbReference type="ARBA" id="ARBA00022771"/>
    </source>
</evidence>
<feature type="domain" description="C3H1-type" evidence="6">
    <location>
        <begin position="57"/>
        <end position="85"/>
    </location>
</feature>
<gene>
    <name evidence="7" type="ORF">DPMN_062161</name>
</gene>
<proteinExistence type="predicted"/>
<dbReference type="InterPro" id="IPR036855">
    <property type="entry name" value="Znf_CCCH_sf"/>
</dbReference>
<feature type="region of interest" description="Disordered" evidence="5">
    <location>
        <begin position="255"/>
        <end position="311"/>
    </location>
</feature>
<evidence type="ECO:0000256" key="4">
    <source>
        <dbReference type="PROSITE-ProRule" id="PRU00723"/>
    </source>
</evidence>
<reference evidence="7" key="1">
    <citation type="journal article" date="2019" name="bioRxiv">
        <title>The Genome of the Zebra Mussel, Dreissena polymorpha: A Resource for Invasive Species Research.</title>
        <authorList>
            <person name="McCartney M.A."/>
            <person name="Auch B."/>
            <person name="Kono T."/>
            <person name="Mallez S."/>
            <person name="Zhang Y."/>
            <person name="Obille A."/>
            <person name="Becker A."/>
            <person name="Abrahante J.E."/>
            <person name="Garbe J."/>
            <person name="Badalamenti J.P."/>
            <person name="Herman A."/>
            <person name="Mangelson H."/>
            <person name="Liachko I."/>
            <person name="Sullivan S."/>
            <person name="Sone E.D."/>
            <person name="Koren S."/>
            <person name="Silverstein K.A.T."/>
            <person name="Beckman K.B."/>
            <person name="Gohl D.M."/>
        </authorList>
    </citation>
    <scope>NUCLEOTIDE SEQUENCE</scope>
    <source>
        <strain evidence="7">Duluth1</strain>
        <tissue evidence="7">Whole animal</tissue>
    </source>
</reference>
<dbReference type="GO" id="GO:0008270">
    <property type="term" value="F:zinc ion binding"/>
    <property type="evidence" value="ECO:0007669"/>
    <property type="project" value="UniProtKB-KW"/>
</dbReference>
<dbReference type="SUPFAM" id="SSF90229">
    <property type="entry name" value="CCCH zinc finger"/>
    <property type="match status" value="1"/>
</dbReference>
<keyword evidence="3 4" id="KW-0862">Zinc</keyword>
<dbReference type="SMART" id="SM00356">
    <property type="entry name" value="ZnF_C3H1"/>
    <property type="match status" value="2"/>
</dbReference>
<evidence type="ECO:0000313" key="7">
    <source>
        <dbReference type="EMBL" id="KAH3719329.1"/>
    </source>
</evidence>
<accession>A0A9D4HJ23</accession>